<dbReference type="SUPFAM" id="SSF141571">
    <property type="entry name" value="Pentapeptide repeat-like"/>
    <property type="match status" value="1"/>
</dbReference>
<proteinExistence type="predicted"/>
<organism evidence="2 3">
    <name type="scientific">Paraclostridium bifermentans</name>
    <name type="common">Clostridium bifermentans</name>
    <dbReference type="NCBI Taxonomy" id="1490"/>
    <lineage>
        <taxon>Bacteria</taxon>
        <taxon>Bacillati</taxon>
        <taxon>Bacillota</taxon>
        <taxon>Clostridia</taxon>
        <taxon>Peptostreptococcales</taxon>
        <taxon>Peptostreptococcaceae</taxon>
        <taxon>Paraclostridium</taxon>
    </lineage>
</organism>
<keyword evidence="3" id="KW-1185">Reference proteome</keyword>
<evidence type="ECO:0000313" key="2">
    <source>
        <dbReference type="EMBL" id="WGX74843.1"/>
    </source>
</evidence>
<evidence type="ECO:0000313" key="3">
    <source>
        <dbReference type="Proteomes" id="UP001239169"/>
    </source>
</evidence>
<protein>
    <submittedName>
        <fullName evidence="2">Pentapeptide repeat-containing protein</fullName>
    </submittedName>
</protein>
<dbReference type="Gene3D" id="2.160.20.80">
    <property type="entry name" value="E3 ubiquitin-protein ligase SopA"/>
    <property type="match status" value="1"/>
</dbReference>
<evidence type="ECO:0000256" key="1">
    <source>
        <dbReference type="SAM" id="Phobius"/>
    </source>
</evidence>
<reference evidence="2 3" key="1">
    <citation type="submission" date="2023-04" db="EMBL/GenBank/DDBJ databases">
        <title>Bacteria Genome Submission.</title>
        <authorList>
            <person name="Isaac P."/>
        </authorList>
    </citation>
    <scope>NUCLEOTIDE SEQUENCE [LARGE SCALE GENOMIC DNA]</scope>
    <source>
        <strain evidence="2 3">SampleS7P1</strain>
    </source>
</reference>
<dbReference type="Pfam" id="PF13576">
    <property type="entry name" value="Pentapeptide_3"/>
    <property type="match status" value="1"/>
</dbReference>
<keyword evidence="1" id="KW-1133">Transmembrane helix</keyword>
<dbReference type="InterPro" id="IPR001646">
    <property type="entry name" value="5peptide_repeat"/>
</dbReference>
<name>A0ABY8R1G9_PARBF</name>
<feature type="transmembrane region" description="Helical" evidence="1">
    <location>
        <begin position="246"/>
        <end position="265"/>
    </location>
</feature>
<feature type="transmembrane region" description="Helical" evidence="1">
    <location>
        <begin position="319"/>
        <end position="340"/>
    </location>
</feature>
<keyword evidence="1" id="KW-0472">Membrane</keyword>
<dbReference type="EMBL" id="CP124685">
    <property type="protein sequence ID" value="WGX74843.1"/>
    <property type="molecule type" value="Genomic_DNA"/>
</dbReference>
<accession>A0ABY8R1G9</accession>
<dbReference type="Proteomes" id="UP001239169">
    <property type="component" value="Chromosome"/>
</dbReference>
<gene>
    <name evidence="2" type="ORF">QJS64_11960</name>
</gene>
<sequence>MFNEEDFGKKGVLDEENFSVIENKDIICSKFIECNFYNIKFKGCRFIGCTFEKCKFEKGGSSFENCSFFKEDSDSLPSLNKCDNFSCHFIKCEIYAKFLNCILSFSIFEDCNIKNTNFEQSDMTNSIIIDSVLNMVIISDCDLCGAKVVNTYIENIEFRDKFQSKLDEKSFFDKIPVRLKTREEYEGIYMVYETIANKFMENSLNNNFSEYYYLCKITQRKTLKIIPKMKSYLYWATCGYGERPMFAIYFSLVLMLIFAIIYLFTGVEVGDNTVNYNIISIKNLTFSKFLYDFNEALSLSIGAFGGVGTINCKPTEVSYILTNLEVLIGVVMMGLGIGTLTRKVVR</sequence>
<keyword evidence="1" id="KW-0812">Transmembrane</keyword>
<dbReference type="Pfam" id="PF00805">
    <property type="entry name" value="Pentapeptide"/>
    <property type="match status" value="1"/>
</dbReference>